<keyword evidence="1" id="KW-0547">Nucleotide-binding</keyword>
<dbReference type="Gene3D" id="3.40.50.300">
    <property type="entry name" value="P-loop containing nucleotide triphosphate hydrolases"/>
    <property type="match status" value="1"/>
</dbReference>
<name>A0A0C3DJR7_9AGAM</name>
<dbReference type="InParanoid" id="A0A0C3DJR7"/>
<dbReference type="Proteomes" id="UP000053989">
    <property type="component" value="Unassembled WGS sequence"/>
</dbReference>
<dbReference type="GO" id="GO:0000723">
    <property type="term" value="P:telomere maintenance"/>
    <property type="evidence" value="ECO:0007669"/>
    <property type="project" value="InterPro"/>
</dbReference>
<dbReference type="InterPro" id="IPR051055">
    <property type="entry name" value="PIF1_helicase"/>
</dbReference>
<dbReference type="GO" id="GO:0006281">
    <property type="term" value="P:DNA repair"/>
    <property type="evidence" value="ECO:0007669"/>
    <property type="project" value="UniProtKB-KW"/>
</dbReference>
<reference evidence="3 4" key="1">
    <citation type="submission" date="2014-04" db="EMBL/GenBank/DDBJ databases">
        <authorList>
            <consortium name="DOE Joint Genome Institute"/>
            <person name="Kuo A."/>
            <person name="Kohler A."/>
            <person name="Nagy L.G."/>
            <person name="Floudas D."/>
            <person name="Copeland A."/>
            <person name="Barry K.W."/>
            <person name="Cichocki N."/>
            <person name="Veneault-Fourrey C."/>
            <person name="LaButti K."/>
            <person name="Lindquist E.A."/>
            <person name="Lipzen A."/>
            <person name="Lundell T."/>
            <person name="Morin E."/>
            <person name="Murat C."/>
            <person name="Sun H."/>
            <person name="Tunlid A."/>
            <person name="Henrissat B."/>
            <person name="Grigoriev I.V."/>
            <person name="Hibbett D.S."/>
            <person name="Martin F."/>
            <person name="Nordberg H.P."/>
            <person name="Cantor M.N."/>
            <person name="Hua S.X."/>
        </authorList>
    </citation>
    <scope>NUCLEOTIDE SEQUENCE [LARGE SCALE GENOMIC DNA]</scope>
    <source>
        <strain evidence="3 4">Foug A</strain>
    </source>
</reference>
<keyword evidence="4" id="KW-1185">Reference proteome</keyword>
<evidence type="ECO:0000256" key="1">
    <source>
        <dbReference type="RuleBase" id="RU363044"/>
    </source>
</evidence>
<comment type="catalytic activity">
    <reaction evidence="1">
        <text>ATP + H2O = ADP + phosphate + H(+)</text>
        <dbReference type="Rhea" id="RHEA:13065"/>
        <dbReference type="ChEBI" id="CHEBI:15377"/>
        <dbReference type="ChEBI" id="CHEBI:15378"/>
        <dbReference type="ChEBI" id="CHEBI:30616"/>
        <dbReference type="ChEBI" id="CHEBI:43474"/>
        <dbReference type="ChEBI" id="CHEBI:456216"/>
        <dbReference type="EC" id="5.6.2.3"/>
    </reaction>
</comment>
<keyword evidence="1" id="KW-0067">ATP-binding</keyword>
<dbReference type="SUPFAM" id="SSF52540">
    <property type="entry name" value="P-loop containing nucleoside triphosphate hydrolases"/>
    <property type="match status" value="1"/>
</dbReference>
<dbReference type="Pfam" id="PF05970">
    <property type="entry name" value="PIF1"/>
    <property type="match status" value="1"/>
</dbReference>
<dbReference type="OrthoDB" id="3050185at2759"/>
<feature type="domain" description="DNA helicase Pif1-like DEAD-box helicase" evidence="2">
    <location>
        <begin position="331"/>
        <end position="431"/>
    </location>
</feature>
<reference evidence="4" key="2">
    <citation type="submission" date="2015-01" db="EMBL/GenBank/DDBJ databases">
        <title>Evolutionary Origins and Diversification of the Mycorrhizal Mutualists.</title>
        <authorList>
            <consortium name="DOE Joint Genome Institute"/>
            <consortium name="Mycorrhizal Genomics Consortium"/>
            <person name="Kohler A."/>
            <person name="Kuo A."/>
            <person name="Nagy L.G."/>
            <person name="Floudas D."/>
            <person name="Copeland A."/>
            <person name="Barry K.W."/>
            <person name="Cichocki N."/>
            <person name="Veneault-Fourrey C."/>
            <person name="LaButti K."/>
            <person name="Lindquist E.A."/>
            <person name="Lipzen A."/>
            <person name="Lundell T."/>
            <person name="Morin E."/>
            <person name="Murat C."/>
            <person name="Riley R."/>
            <person name="Ohm R."/>
            <person name="Sun H."/>
            <person name="Tunlid A."/>
            <person name="Henrissat B."/>
            <person name="Grigoriev I.V."/>
            <person name="Hibbett D.S."/>
            <person name="Martin F."/>
        </authorList>
    </citation>
    <scope>NUCLEOTIDE SEQUENCE [LARGE SCALE GENOMIC DNA]</scope>
    <source>
        <strain evidence="4">Foug A</strain>
    </source>
</reference>
<protein>
    <recommendedName>
        <fullName evidence="1">ATP-dependent DNA helicase</fullName>
        <ecNumber evidence="1">5.6.2.3</ecNumber>
    </recommendedName>
</protein>
<dbReference type="EC" id="5.6.2.3" evidence="1"/>
<dbReference type="AlphaFoldDB" id="A0A0C3DJR7"/>
<evidence type="ECO:0000259" key="2">
    <source>
        <dbReference type="Pfam" id="PF05970"/>
    </source>
</evidence>
<comment type="similarity">
    <text evidence="1">Belongs to the helicase family.</text>
</comment>
<keyword evidence="1" id="KW-0234">DNA repair</keyword>
<dbReference type="GO" id="GO:0006310">
    <property type="term" value="P:DNA recombination"/>
    <property type="evidence" value="ECO:0007669"/>
    <property type="project" value="UniProtKB-KW"/>
</dbReference>
<dbReference type="InterPro" id="IPR027417">
    <property type="entry name" value="P-loop_NTPase"/>
</dbReference>
<dbReference type="GO" id="GO:0043139">
    <property type="term" value="F:5'-3' DNA helicase activity"/>
    <property type="evidence" value="ECO:0007669"/>
    <property type="project" value="UniProtKB-EC"/>
</dbReference>
<sequence length="557" mass="62965">MPSGIHNRKRRGRPCHIRVRYLPGHPKAHTKQRIVRAANHHTLPNFIGRYFAPRDDPDEYPMYCASMLMLLKPWRCLETDLKQPSQNWESAFADFLSTAPVETKKILSGIQYFHECRASAMRQTMSVEMVHTLEGMELLPEDGVNDEGHEGERQAMLTEETLTDLVASQQTTREEWHGLLAIEAAKIAKIFDGSESDLWNNIVGSNTTEIGTMQLGMHSVRMTTAENLRNLLLWKEQMTEDVQKQNPAMDTAHTTLDNPATHGDVEMMPSGEVPKPNSATVRYLGDTETSEESLTAVDPTSLRYDQFRAYDIITAHLDATLAGQVPPPLRMLIHGEPGTGKSKAIQTATEHFIHRGARFMLQKSAYTGIAASLIDGKTTHTIAMISPRKDQSVSAESKGKLQAHWKHIQYLVIDEVSMISKSFLAKLSRNISIGKMEDGIQTSRTIFEEFTTVVTLKEQMRVTDPVWQDFLQHLRVGQVQERHIAMLWTLVLTNPKCVETDFSSPPWNNASLVTPRHRVHRIWNDVALRKHGQEAQSIILECQAEDTIKGQPLTLRE</sequence>
<dbReference type="GO" id="GO:0005524">
    <property type="term" value="F:ATP binding"/>
    <property type="evidence" value="ECO:0007669"/>
    <property type="project" value="UniProtKB-KW"/>
</dbReference>
<dbReference type="HOGENOM" id="CLU_043109_0_0_1"/>
<keyword evidence="1" id="KW-0378">Hydrolase</keyword>
<comment type="cofactor">
    <cofactor evidence="1">
        <name>Mg(2+)</name>
        <dbReference type="ChEBI" id="CHEBI:18420"/>
    </cofactor>
</comment>
<gene>
    <name evidence="3" type="ORF">SCLCIDRAFT_123270</name>
</gene>
<dbReference type="STRING" id="1036808.A0A0C3DJR7"/>
<organism evidence="3 4">
    <name type="scientific">Scleroderma citrinum Foug A</name>
    <dbReference type="NCBI Taxonomy" id="1036808"/>
    <lineage>
        <taxon>Eukaryota</taxon>
        <taxon>Fungi</taxon>
        <taxon>Dikarya</taxon>
        <taxon>Basidiomycota</taxon>
        <taxon>Agaricomycotina</taxon>
        <taxon>Agaricomycetes</taxon>
        <taxon>Agaricomycetidae</taxon>
        <taxon>Boletales</taxon>
        <taxon>Sclerodermatineae</taxon>
        <taxon>Sclerodermataceae</taxon>
        <taxon>Scleroderma</taxon>
    </lineage>
</organism>
<keyword evidence="1" id="KW-0347">Helicase</keyword>
<accession>A0A0C3DJR7</accession>
<evidence type="ECO:0000313" key="4">
    <source>
        <dbReference type="Proteomes" id="UP000053989"/>
    </source>
</evidence>
<dbReference type="PANTHER" id="PTHR47642">
    <property type="entry name" value="ATP-DEPENDENT DNA HELICASE"/>
    <property type="match status" value="1"/>
</dbReference>
<dbReference type="InterPro" id="IPR010285">
    <property type="entry name" value="DNA_helicase_pif1-like_DEAD"/>
</dbReference>
<dbReference type="EMBL" id="KN822057">
    <property type="protein sequence ID" value="KIM60950.1"/>
    <property type="molecule type" value="Genomic_DNA"/>
</dbReference>
<evidence type="ECO:0000313" key="3">
    <source>
        <dbReference type="EMBL" id="KIM60950.1"/>
    </source>
</evidence>
<keyword evidence="1" id="KW-0233">DNA recombination</keyword>
<dbReference type="GO" id="GO:0016887">
    <property type="term" value="F:ATP hydrolysis activity"/>
    <property type="evidence" value="ECO:0007669"/>
    <property type="project" value="RHEA"/>
</dbReference>
<keyword evidence="1" id="KW-0227">DNA damage</keyword>
<proteinExistence type="inferred from homology"/>